<feature type="domain" description="Calcineurin-like phosphoesterase" evidence="1">
    <location>
        <begin position="3"/>
        <end position="237"/>
    </location>
</feature>
<accession>A0A916U602</accession>
<evidence type="ECO:0000259" key="1">
    <source>
        <dbReference type="Pfam" id="PF00149"/>
    </source>
</evidence>
<dbReference type="SUPFAM" id="SSF56300">
    <property type="entry name" value="Metallo-dependent phosphatases"/>
    <property type="match status" value="1"/>
</dbReference>
<dbReference type="PANTHER" id="PTHR36492:SF2">
    <property type="entry name" value="[ACYL-CARRIER-PROTEIN] PHOSPHODIESTERASE PPTH"/>
    <property type="match status" value="1"/>
</dbReference>
<dbReference type="Pfam" id="PF00149">
    <property type="entry name" value="Metallophos"/>
    <property type="match status" value="1"/>
</dbReference>
<keyword evidence="3" id="KW-1185">Reference proteome</keyword>
<gene>
    <name evidence="2" type="ORF">GCM10011410_11180</name>
</gene>
<dbReference type="GO" id="GO:0016787">
    <property type="term" value="F:hydrolase activity"/>
    <property type="evidence" value="ECO:0007669"/>
    <property type="project" value="InterPro"/>
</dbReference>
<dbReference type="InterPro" id="IPR052963">
    <property type="entry name" value="Pantetheine_PDE"/>
</dbReference>
<name>A0A916U602_9ACTN</name>
<dbReference type="Proteomes" id="UP000641514">
    <property type="component" value="Unassembled WGS sequence"/>
</dbReference>
<protein>
    <recommendedName>
        <fullName evidence="1">Calcineurin-like phosphoesterase domain-containing protein</fullName>
    </recommendedName>
</protein>
<dbReference type="CDD" id="cd00838">
    <property type="entry name" value="MPP_superfamily"/>
    <property type="match status" value="1"/>
</dbReference>
<dbReference type="EMBL" id="BMJH01000001">
    <property type="protein sequence ID" value="GGC60439.1"/>
    <property type="molecule type" value="Genomic_DNA"/>
</dbReference>
<reference evidence="2" key="1">
    <citation type="journal article" date="2014" name="Int. J. Syst. Evol. Microbiol.">
        <title>Complete genome sequence of Corynebacterium casei LMG S-19264T (=DSM 44701T), isolated from a smear-ripened cheese.</title>
        <authorList>
            <consortium name="US DOE Joint Genome Institute (JGI-PGF)"/>
            <person name="Walter F."/>
            <person name="Albersmeier A."/>
            <person name="Kalinowski J."/>
            <person name="Ruckert C."/>
        </authorList>
    </citation>
    <scope>NUCLEOTIDE SEQUENCE</scope>
    <source>
        <strain evidence="2">CGMCC 1.15478</strain>
    </source>
</reference>
<proteinExistence type="predicted"/>
<dbReference type="RefSeq" id="WP_188671402.1">
    <property type="nucleotide sequence ID" value="NZ_BMJH01000001.1"/>
</dbReference>
<evidence type="ECO:0000313" key="2">
    <source>
        <dbReference type="EMBL" id="GGC60439.1"/>
    </source>
</evidence>
<sequence length="294" mass="33764">MAKLFAVSDIHVGHRGNADIMEKIVPESADDWLIVAGDVAERSDEIRATLAQLKRRFARVLWVPGNHELWTTARDPIQVKGVARYNYLVRLCRELGVSTPEDPFLVWEDDAGPVTIALMFLLYDYTWRPEGTSSRGEALSVARDRGVVATDEFLLHSEPYLTRDAWCQARVASTKNRLDELPEGTRTVLVNHWPLRREPTKILRYPEFALWCGTDLTADWHRRYNAVCSVYGHLHIPRRTFYDGVRFEEVSVGYPPEWKRRGLPDPILRQILPAPINPPPPLMLPATFKREEIT</sequence>
<dbReference type="Gene3D" id="3.60.21.10">
    <property type="match status" value="1"/>
</dbReference>
<reference evidence="2" key="2">
    <citation type="submission" date="2020-09" db="EMBL/GenBank/DDBJ databases">
        <authorList>
            <person name="Sun Q."/>
            <person name="Zhou Y."/>
        </authorList>
    </citation>
    <scope>NUCLEOTIDE SEQUENCE</scope>
    <source>
        <strain evidence="2">CGMCC 1.15478</strain>
    </source>
</reference>
<dbReference type="AlphaFoldDB" id="A0A916U602"/>
<dbReference type="InterPro" id="IPR029052">
    <property type="entry name" value="Metallo-depent_PP-like"/>
</dbReference>
<dbReference type="InterPro" id="IPR004843">
    <property type="entry name" value="Calcineurin-like_PHP"/>
</dbReference>
<evidence type="ECO:0000313" key="3">
    <source>
        <dbReference type="Proteomes" id="UP000641514"/>
    </source>
</evidence>
<organism evidence="2 3">
    <name type="scientific">Hoyosella rhizosphaerae</name>
    <dbReference type="NCBI Taxonomy" id="1755582"/>
    <lineage>
        <taxon>Bacteria</taxon>
        <taxon>Bacillati</taxon>
        <taxon>Actinomycetota</taxon>
        <taxon>Actinomycetes</taxon>
        <taxon>Mycobacteriales</taxon>
        <taxon>Hoyosellaceae</taxon>
        <taxon>Hoyosella</taxon>
    </lineage>
</organism>
<dbReference type="PANTHER" id="PTHR36492">
    <property type="match status" value="1"/>
</dbReference>
<comment type="caution">
    <text evidence="2">The sequence shown here is derived from an EMBL/GenBank/DDBJ whole genome shotgun (WGS) entry which is preliminary data.</text>
</comment>